<evidence type="ECO:0000313" key="3">
    <source>
        <dbReference type="Proteomes" id="UP000299084"/>
    </source>
</evidence>
<sequence>MMLAPSTTLIKVNNTIQIDLETSKITAFIQFDTGNLHMVTGGAKLGRIDGIPNREGRLSSFDVVHVKDDNGKSFATQLSNIFLTSKGNKPWISPPCGKDIQLTIAEERDKRLAAKHSCR</sequence>
<keyword evidence="2" id="KW-0687">Ribonucleoprotein</keyword>
<proteinExistence type="predicted"/>
<dbReference type="Gene3D" id="2.40.50.740">
    <property type="match status" value="1"/>
</dbReference>
<dbReference type="GO" id="GO:0006412">
    <property type="term" value="P:translation"/>
    <property type="evidence" value="ECO:0007669"/>
    <property type="project" value="InterPro"/>
</dbReference>
<dbReference type="InterPro" id="IPR041982">
    <property type="entry name" value="Ribosomal_eS4_KOW"/>
</dbReference>
<feature type="domain" description="Small ribosomal subunit protein eS4 C-terminal" evidence="1">
    <location>
        <begin position="68"/>
        <end position="115"/>
    </location>
</feature>
<gene>
    <name evidence="2" type="ORF">Cadr_000009101</name>
</gene>
<dbReference type="GO" id="GO:0022627">
    <property type="term" value="C:cytosolic small ribosomal subunit"/>
    <property type="evidence" value="ECO:0007669"/>
    <property type="project" value="TreeGrafter"/>
</dbReference>
<protein>
    <submittedName>
        <fullName evidence="2">40S ribosomal protein S4</fullName>
    </submittedName>
</protein>
<reference evidence="2 3" key="1">
    <citation type="journal article" date="2019" name="Mol. Ecol. Resour.">
        <title>Improving Illumina assemblies with Hi-C and long reads: an example with the North African dromedary.</title>
        <authorList>
            <person name="Elbers J.P."/>
            <person name="Rogers M.F."/>
            <person name="Perelman P.L."/>
            <person name="Proskuryakova A.A."/>
            <person name="Serdyukova N.A."/>
            <person name="Johnson W.E."/>
            <person name="Horin P."/>
            <person name="Corander J."/>
            <person name="Murphy D."/>
            <person name="Burger P.A."/>
        </authorList>
    </citation>
    <scope>NUCLEOTIDE SEQUENCE [LARGE SCALE GENOMIC DNA]</scope>
    <source>
        <strain evidence="2">Drom800</strain>
        <tissue evidence="2">Blood</tissue>
    </source>
</reference>
<dbReference type="InterPro" id="IPR032277">
    <property type="entry name" value="Ribosomal_eS4_C"/>
</dbReference>
<organism evidence="2 3">
    <name type="scientific">Camelus dromedarius</name>
    <name type="common">Dromedary</name>
    <name type="synonym">Arabian camel</name>
    <dbReference type="NCBI Taxonomy" id="9838"/>
    <lineage>
        <taxon>Eukaryota</taxon>
        <taxon>Metazoa</taxon>
        <taxon>Chordata</taxon>
        <taxon>Craniata</taxon>
        <taxon>Vertebrata</taxon>
        <taxon>Euteleostomi</taxon>
        <taxon>Mammalia</taxon>
        <taxon>Eutheria</taxon>
        <taxon>Laurasiatheria</taxon>
        <taxon>Artiodactyla</taxon>
        <taxon>Tylopoda</taxon>
        <taxon>Camelidae</taxon>
        <taxon>Camelus</taxon>
    </lineage>
</organism>
<evidence type="ECO:0000259" key="1">
    <source>
        <dbReference type="Pfam" id="PF16121"/>
    </source>
</evidence>
<dbReference type="FunFam" id="2.30.30.30:FF:000005">
    <property type="entry name" value="40S ribosomal protein S4"/>
    <property type="match status" value="1"/>
</dbReference>
<dbReference type="Gene3D" id="2.30.30.30">
    <property type="match status" value="1"/>
</dbReference>
<dbReference type="GO" id="GO:0003723">
    <property type="term" value="F:RNA binding"/>
    <property type="evidence" value="ECO:0007669"/>
    <property type="project" value="TreeGrafter"/>
</dbReference>
<dbReference type="InterPro" id="IPR000876">
    <property type="entry name" value="Ribosomal_eS4"/>
</dbReference>
<dbReference type="AlphaFoldDB" id="A0A5N4DJP5"/>
<accession>A0A5N4DJP5</accession>
<dbReference type="PANTHER" id="PTHR11581">
    <property type="entry name" value="30S/40S RIBOSOMAL PROTEIN S4"/>
    <property type="match status" value="1"/>
</dbReference>
<dbReference type="CDD" id="cd06087">
    <property type="entry name" value="KOW_RPS4"/>
    <property type="match status" value="1"/>
</dbReference>
<dbReference type="InterPro" id="IPR038237">
    <property type="entry name" value="Ribosomal_eS4_central_sf"/>
</dbReference>
<dbReference type="Proteomes" id="UP000299084">
    <property type="component" value="Unassembled WGS sequence"/>
</dbReference>
<dbReference type="GO" id="GO:0003735">
    <property type="term" value="F:structural constituent of ribosome"/>
    <property type="evidence" value="ECO:0007669"/>
    <property type="project" value="InterPro"/>
</dbReference>
<comment type="caution">
    <text evidence="2">The sequence shown here is derived from an EMBL/GenBank/DDBJ whole genome shotgun (WGS) entry which is preliminary data.</text>
</comment>
<dbReference type="InterPro" id="IPR014722">
    <property type="entry name" value="Rib_uL2_dom2"/>
</dbReference>
<dbReference type="EMBL" id="JWIN03000011">
    <property type="protein sequence ID" value="KAB1271372.1"/>
    <property type="molecule type" value="Genomic_DNA"/>
</dbReference>
<dbReference type="PANTHER" id="PTHR11581:SF0">
    <property type="entry name" value="SMALL RIBOSOMAL SUBUNIT PROTEIN ES4"/>
    <property type="match status" value="1"/>
</dbReference>
<dbReference type="Pfam" id="PF16121">
    <property type="entry name" value="40S_S4_C"/>
    <property type="match status" value="1"/>
</dbReference>
<name>A0A5N4DJP5_CAMDR</name>
<keyword evidence="3" id="KW-1185">Reference proteome</keyword>
<keyword evidence="2" id="KW-0689">Ribosomal protein</keyword>
<evidence type="ECO:0000313" key="2">
    <source>
        <dbReference type="EMBL" id="KAB1271372.1"/>
    </source>
</evidence>